<dbReference type="RefSeq" id="WP_006008607.1">
    <property type="nucleotide sequence ID" value="NZ_AUAV01000016.1"/>
</dbReference>
<dbReference type="Pfam" id="PF00990">
    <property type="entry name" value="GGDEF"/>
    <property type="match status" value="1"/>
</dbReference>
<evidence type="ECO:0000256" key="3">
    <source>
        <dbReference type="SAM" id="Phobius"/>
    </source>
</evidence>
<comment type="caution">
    <text evidence="5">The sequence shown here is derived from an EMBL/GenBank/DDBJ whole genome shotgun (WGS) entry which is preliminary data.</text>
</comment>
<comment type="catalytic activity">
    <reaction evidence="2">
        <text>2 GTP = 3',3'-c-di-GMP + 2 diphosphate</text>
        <dbReference type="Rhea" id="RHEA:24898"/>
        <dbReference type="ChEBI" id="CHEBI:33019"/>
        <dbReference type="ChEBI" id="CHEBI:37565"/>
        <dbReference type="ChEBI" id="CHEBI:58805"/>
        <dbReference type="EC" id="2.7.7.65"/>
    </reaction>
</comment>
<name>K6ZE70_9ALTE</name>
<dbReference type="EMBL" id="BAEQ01000009">
    <property type="protein sequence ID" value="GAC27238.1"/>
    <property type="molecule type" value="Genomic_DNA"/>
</dbReference>
<dbReference type="InterPro" id="IPR029787">
    <property type="entry name" value="Nucleotide_cyclase"/>
</dbReference>
<dbReference type="AlphaFoldDB" id="K6ZE70"/>
<feature type="transmembrane region" description="Helical" evidence="3">
    <location>
        <begin position="102"/>
        <end position="125"/>
    </location>
</feature>
<dbReference type="GO" id="GO:0005886">
    <property type="term" value="C:plasma membrane"/>
    <property type="evidence" value="ECO:0007669"/>
    <property type="project" value="TreeGrafter"/>
</dbReference>
<dbReference type="GO" id="GO:1902201">
    <property type="term" value="P:negative regulation of bacterial-type flagellum-dependent cell motility"/>
    <property type="evidence" value="ECO:0007669"/>
    <property type="project" value="TreeGrafter"/>
</dbReference>
<keyword evidence="3" id="KW-1133">Transmembrane helix</keyword>
<dbReference type="CDD" id="cd01949">
    <property type="entry name" value="GGDEF"/>
    <property type="match status" value="1"/>
</dbReference>
<feature type="domain" description="GGDEF" evidence="4">
    <location>
        <begin position="173"/>
        <end position="299"/>
    </location>
</feature>
<keyword evidence="6" id="KW-1185">Reference proteome</keyword>
<evidence type="ECO:0000259" key="4">
    <source>
        <dbReference type="PROSITE" id="PS50887"/>
    </source>
</evidence>
<dbReference type="OrthoDB" id="5914567at2"/>
<sequence>MKFDLIMQHSRLVIFHVSLLLIAILLSNISGELVVLATVEWSDVIGEGSIALLTIFWTFAVMMSRPSGKVTNLLVIGLSLVTFSAMLDLFDEFMDPISSINWISLFESIPAAIGMLVMSYALYLWHLEQLALNQQLRRRELDYRWHQEIDAITLLYRGSYWKERARKLASNKVPASIIVVDVVNFSFVNTQYGIVEGDRILREIAHLLLMNIRKTDLVCRYAGDRFVILLPNTKLEDALLLVNQIQCSIESVAFKPSSKKVSLFTKVKSVVGCLALTETIENTLSHLNQELDELGERVA</sequence>
<evidence type="ECO:0000256" key="1">
    <source>
        <dbReference type="ARBA" id="ARBA00012528"/>
    </source>
</evidence>
<keyword evidence="3" id="KW-0812">Transmembrane</keyword>
<dbReference type="STRING" id="1121922.GCA_000428905_02933"/>
<evidence type="ECO:0000256" key="2">
    <source>
        <dbReference type="ARBA" id="ARBA00034247"/>
    </source>
</evidence>
<organism evidence="5 6">
    <name type="scientific">Brumicola pallidula DSM 14239 = ACAM 615</name>
    <dbReference type="NCBI Taxonomy" id="1121922"/>
    <lineage>
        <taxon>Bacteria</taxon>
        <taxon>Pseudomonadati</taxon>
        <taxon>Pseudomonadota</taxon>
        <taxon>Gammaproteobacteria</taxon>
        <taxon>Alteromonadales</taxon>
        <taxon>Alteromonadaceae</taxon>
        <taxon>Brumicola</taxon>
    </lineage>
</organism>
<dbReference type="NCBIfam" id="TIGR00254">
    <property type="entry name" value="GGDEF"/>
    <property type="match status" value="1"/>
</dbReference>
<dbReference type="SMART" id="SM00267">
    <property type="entry name" value="GGDEF"/>
    <property type="match status" value="1"/>
</dbReference>
<dbReference type="PANTHER" id="PTHR45138:SF9">
    <property type="entry name" value="DIGUANYLATE CYCLASE DGCM-RELATED"/>
    <property type="match status" value="1"/>
</dbReference>
<proteinExistence type="predicted"/>
<feature type="transmembrane region" description="Helical" evidence="3">
    <location>
        <begin position="12"/>
        <end position="38"/>
    </location>
</feature>
<dbReference type="PROSITE" id="PS50887">
    <property type="entry name" value="GGDEF"/>
    <property type="match status" value="1"/>
</dbReference>
<dbReference type="InterPro" id="IPR043128">
    <property type="entry name" value="Rev_trsase/Diguanyl_cyclase"/>
</dbReference>
<protein>
    <recommendedName>
        <fullName evidence="1">diguanylate cyclase</fullName>
        <ecNumber evidence="1">2.7.7.65</ecNumber>
    </recommendedName>
</protein>
<gene>
    <name evidence="5" type="ORF">GPAL_0358</name>
</gene>
<keyword evidence="3" id="KW-0472">Membrane</keyword>
<dbReference type="Proteomes" id="UP000006251">
    <property type="component" value="Unassembled WGS sequence"/>
</dbReference>
<feature type="transmembrane region" description="Helical" evidence="3">
    <location>
        <begin position="70"/>
        <end position="90"/>
    </location>
</feature>
<dbReference type="SUPFAM" id="SSF55073">
    <property type="entry name" value="Nucleotide cyclase"/>
    <property type="match status" value="1"/>
</dbReference>
<dbReference type="GO" id="GO:0052621">
    <property type="term" value="F:diguanylate cyclase activity"/>
    <property type="evidence" value="ECO:0007669"/>
    <property type="project" value="UniProtKB-EC"/>
</dbReference>
<reference evidence="6" key="1">
    <citation type="journal article" date="2014" name="Environ. Microbiol.">
        <title>Comparative genomics of the marine bacterial genus Glaciecola reveals the high degree of genomic diversity and genomic characteristic for cold adaptation.</title>
        <authorList>
            <person name="Qin Q.L."/>
            <person name="Xie B.B."/>
            <person name="Yu Y."/>
            <person name="Shu Y.L."/>
            <person name="Rong J.C."/>
            <person name="Zhang Y.J."/>
            <person name="Zhao D.L."/>
            <person name="Chen X.L."/>
            <person name="Zhang X.Y."/>
            <person name="Chen B."/>
            <person name="Zhou B.C."/>
            <person name="Zhang Y.Z."/>
        </authorList>
    </citation>
    <scope>NUCLEOTIDE SEQUENCE [LARGE SCALE GENOMIC DNA]</scope>
    <source>
        <strain evidence="6">ACAM 615</strain>
    </source>
</reference>
<dbReference type="GO" id="GO:0043709">
    <property type="term" value="P:cell adhesion involved in single-species biofilm formation"/>
    <property type="evidence" value="ECO:0007669"/>
    <property type="project" value="TreeGrafter"/>
</dbReference>
<dbReference type="Gene3D" id="3.30.70.270">
    <property type="match status" value="1"/>
</dbReference>
<evidence type="ECO:0000313" key="5">
    <source>
        <dbReference type="EMBL" id="GAC27238.1"/>
    </source>
</evidence>
<accession>K6ZE70</accession>
<dbReference type="PANTHER" id="PTHR45138">
    <property type="entry name" value="REGULATORY COMPONENTS OF SENSORY TRANSDUCTION SYSTEM"/>
    <property type="match status" value="1"/>
</dbReference>
<dbReference type="EC" id="2.7.7.65" evidence="1"/>
<dbReference type="InterPro" id="IPR000160">
    <property type="entry name" value="GGDEF_dom"/>
</dbReference>
<dbReference type="InterPro" id="IPR050469">
    <property type="entry name" value="Diguanylate_Cyclase"/>
</dbReference>
<feature type="transmembrane region" description="Helical" evidence="3">
    <location>
        <begin position="44"/>
        <end position="63"/>
    </location>
</feature>
<evidence type="ECO:0000313" key="6">
    <source>
        <dbReference type="Proteomes" id="UP000006251"/>
    </source>
</evidence>